<dbReference type="PRINTS" id="PR00326">
    <property type="entry name" value="GTP1OBG"/>
</dbReference>
<dbReference type="GO" id="GO:0005737">
    <property type="term" value="C:cytoplasm"/>
    <property type="evidence" value="ECO:0007669"/>
    <property type="project" value="TreeGrafter"/>
</dbReference>
<dbReference type="SUPFAM" id="SSF81271">
    <property type="entry name" value="TGS-like"/>
    <property type="match status" value="1"/>
</dbReference>
<dbReference type="InterPro" id="IPR023192">
    <property type="entry name" value="TGS-like_dom_sf"/>
</dbReference>
<evidence type="ECO:0000256" key="1">
    <source>
        <dbReference type="ARBA" id="ARBA00001946"/>
    </source>
</evidence>
<dbReference type="GO" id="GO:0016887">
    <property type="term" value="F:ATP hydrolysis activity"/>
    <property type="evidence" value="ECO:0007669"/>
    <property type="project" value="InterPro"/>
</dbReference>
<reference evidence="10" key="1">
    <citation type="submission" date="2017-09" db="EMBL/GenBank/DDBJ databases">
        <title>Depth-based differentiation of microbial function through sediment-hosted aquifers and enrichment of novel symbionts in the deep terrestrial subsurface.</title>
        <authorList>
            <person name="Probst A.J."/>
            <person name="Ladd B."/>
            <person name="Jarett J.K."/>
            <person name="Geller-Mcgrath D.E."/>
            <person name="Sieber C.M.K."/>
            <person name="Emerson J.B."/>
            <person name="Anantharaman K."/>
            <person name="Thomas B.C."/>
            <person name="Malmstrom R."/>
            <person name="Stieglmeier M."/>
            <person name="Klingl A."/>
            <person name="Woyke T."/>
            <person name="Ryan C.M."/>
            <person name="Banfield J.F."/>
        </authorList>
    </citation>
    <scope>NUCLEOTIDE SEQUENCE [LARGE SCALE GENOMIC DNA]</scope>
</reference>
<evidence type="ECO:0000256" key="2">
    <source>
        <dbReference type="ARBA" id="ARBA00022723"/>
    </source>
</evidence>
<organism evidence="9 10">
    <name type="scientific">Candidatus Berkelbacteria bacterium CG03_land_8_20_14_0_80_40_36</name>
    <dbReference type="NCBI Taxonomy" id="1974509"/>
    <lineage>
        <taxon>Bacteria</taxon>
        <taxon>Candidatus Berkelbacteria</taxon>
    </lineage>
</organism>
<dbReference type="Gene3D" id="3.10.20.30">
    <property type="match status" value="1"/>
</dbReference>
<dbReference type="PROSITE" id="PS51710">
    <property type="entry name" value="G_OBG"/>
    <property type="match status" value="1"/>
</dbReference>
<dbReference type="SUPFAM" id="SSF52540">
    <property type="entry name" value="P-loop containing nucleoside triphosphate hydrolases"/>
    <property type="match status" value="1"/>
</dbReference>
<comment type="cofactor">
    <cofactor evidence="1">
        <name>Mg(2+)</name>
        <dbReference type="ChEBI" id="CHEBI:18420"/>
    </cofactor>
</comment>
<feature type="domain" description="OBG-type G" evidence="7">
    <location>
        <begin position="3"/>
        <end position="275"/>
    </location>
</feature>
<feature type="coiled-coil region" evidence="6">
    <location>
        <begin position="131"/>
        <end position="158"/>
    </location>
</feature>
<keyword evidence="5" id="KW-0460">Magnesium</keyword>
<gene>
    <name evidence="9" type="ORF">COS38_02075</name>
</gene>
<comment type="caution">
    <text evidence="9">The sequence shown here is derived from an EMBL/GenBank/DDBJ whole genome shotgun (WGS) entry which is preliminary data.</text>
</comment>
<evidence type="ECO:0000256" key="5">
    <source>
        <dbReference type="ARBA" id="ARBA00022842"/>
    </source>
</evidence>
<keyword evidence="3" id="KW-0547">Nucleotide-binding</keyword>
<dbReference type="PROSITE" id="PS51880">
    <property type="entry name" value="TGS"/>
    <property type="match status" value="1"/>
</dbReference>
<dbReference type="InterPro" id="IPR004095">
    <property type="entry name" value="TGS"/>
</dbReference>
<dbReference type="InterPro" id="IPR027417">
    <property type="entry name" value="P-loop_NTPase"/>
</dbReference>
<protein>
    <submittedName>
        <fullName evidence="9">Redox-regulated ATPase YchF</fullName>
    </submittedName>
</protein>
<dbReference type="InterPro" id="IPR004396">
    <property type="entry name" value="ATPase_YchF/OLA1"/>
</dbReference>
<keyword evidence="4" id="KW-0067">ATP-binding</keyword>
<sequence length="360" mass="40567">MSISIGLVGLPSAGKSTLFNALLQKHQAEVAAFNFTTINPNIGIVEVPDPRLDLIAKIAQAKKTVYSTLKIFDIAGLIRGAHLGQGLGNQFLSEINRVDLIVIVVRFFEDDNVPHPENNLHPGNDLKTVLSELILKDMETAENVIKRLENEKKSGDTKNDKKITVVKKISQALNNEIIPQISDEEKRLIPDIPFLTLKPFLFVANHSEAQNTEIDELVKKFCPEIDNNDWVLIDAQNEKQMIDFAKNEKAEIRQMLGIKPNTLEELLTKCFEKLDLINYFTAGEPEARAWKIKKGTNARQASCEIHNDFFQKFIRAEIVGYDDFVNLNGWQGAKSKGLTRIEGENYLVKDGDLINFIINK</sequence>
<proteinExistence type="predicted"/>
<accession>A0A2M7CI92</accession>
<evidence type="ECO:0000259" key="7">
    <source>
        <dbReference type="PROSITE" id="PS51710"/>
    </source>
</evidence>
<evidence type="ECO:0000256" key="4">
    <source>
        <dbReference type="ARBA" id="ARBA00022840"/>
    </source>
</evidence>
<dbReference type="Proteomes" id="UP000229966">
    <property type="component" value="Unassembled WGS sequence"/>
</dbReference>
<dbReference type="PANTHER" id="PTHR23305:SF18">
    <property type="entry name" value="OBG-TYPE G DOMAIN-CONTAINING PROTEIN"/>
    <property type="match status" value="1"/>
</dbReference>
<dbReference type="AlphaFoldDB" id="A0A2M7CI92"/>
<evidence type="ECO:0000256" key="6">
    <source>
        <dbReference type="SAM" id="Coils"/>
    </source>
</evidence>
<dbReference type="PIRSF" id="PIRSF006641">
    <property type="entry name" value="CHP00092"/>
    <property type="match status" value="1"/>
</dbReference>
<keyword evidence="2" id="KW-0479">Metal-binding</keyword>
<feature type="domain" description="TGS" evidence="8">
    <location>
        <begin position="275"/>
        <end position="358"/>
    </location>
</feature>
<dbReference type="InterPro" id="IPR013029">
    <property type="entry name" value="YchF_C"/>
</dbReference>
<dbReference type="Gene3D" id="1.10.150.300">
    <property type="entry name" value="TGS-like domain"/>
    <property type="match status" value="1"/>
</dbReference>
<dbReference type="FunFam" id="3.10.20.30:FF:000001">
    <property type="entry name" value="Ribosome-binding ATPase YchF"/>
    <property type="match status" value="1"/>
</dbReference>
<evidence type="ECO:0000256" key="3">
    <source>
        <dbReference type="ARBA" id="ARBA00022741"/>
    </source>
</evidence>
<dbReference type="NCBIfam" id="TIGR00092">
    <property type="entry name" value="redox-regulated ATPase YchF"/>
    <property type="match status" value="1"/>
</dbReference>
<evidence type="ECO:0000259" key="8">
    <source>
        <dbReference type="PROSITE" id="PS51880"/>
    </source>
</evidence>
<name>A0A2M7CI92_9BACT</name>
<dbReference type="Gene3D" id="3.40.50.300">
    <property type="entry name" value="P-loop containing nucleotide triphosphate hydrolases"/>
    <property type="match status" value="1"/>
</dbReference>
<dbReference type="InterPro" id="IPR012675">
    <property type="entry name" value="Beta-grasp_dom_sf"/>
</dbReference>
<dbReference type="PANTHER" id="PTHR23305">
    <property type="entry name" value="OBG GTPASE FAMILY"/>
    <property type="match status" value="1"/>
</dbReference>
<dbReference type="GO" id="GO:0005525">
    <property type="term" value="F:GTP binding"/>
    <property type="evidence" value="ECO:0007669"/>
    <property type="project" value="InterPro"/>
</dbReference>
<dbReference type="EMBL" id="PEUM01000057">
    <property type="protein sequence ID" value="PIV25356.1"/>
    <property type="molecule type" value="Genomic_DNA"/>
</dbReference>
<dbReference type="InterPro" id="IPR006073">
    <property type="entry name" value="GTP-bd"/>
</dbReference>
<dbReference type="Pfam" id="PF01926">
    <property type="entry name" value="MMR_HSR1"/>
    <property type="match status" value="1"/>
</dbReference>
<keyword evidence="6" id="KW-0175">Coiled coil</keyword>
<dbReference type="InterPro" id="IPR012676">
    <property type="entry name" value="TGS-like"/>
</dbReference>
<dbReference type="Pfam" id="PF06071">
    <property type="entry name" value="YchF-GTPase_C"/>
    <property type="match status" value="1"/>
</dbReference>
<evidence type="ECO:0000313" key="9">
    <source>
        <dbReference type="EMBL" id="PIV25356.1"/>
    </source>
</evidence>
<dbReference type="GO" id="GO:0005524">
    <property type="term" value="F:ATP binding"/>
    <property type="evidence" value="ECO:0007669"/>
    <property type="project" value="UniProtKB-KW"/>
</dbReference>
<dbReference type="InterPro" id="IPR031167">
    <property type="entry name" value="G_OBG"/>
</dbReference>
<evidence type="ECO:0000313" key="10">
    <source>
        <dbReference type="Proteomes" id="UP000229966"/>
    </source>
</evidence>
<dbReference type="GO" id="GO:0046872">
    <property type="term" value="F:metal ion binding"/>
    <property type="evidence" value="ECO:0007669"/>
    <property type="project" value="UniProtKB-KW"/>
</dbReference>